<keyword evidence="4" id="KW-1185">Reference proteome</keyword>
<feature type="transmembrane region" description="Helical" evidence="1">
    <location>
        <begin position="32"/>
        <end position="52"/>
    </location>
</feature>
<feature type="transmembrane region" description="Helical" evidence="1">
    <location>
        <begin position="64"/>
        <end position="85"/>
    </location>
</feature>
<feature type="domain" description="DUF6534" evidence="2">
    <location>
        <begin position="111"/>
        <end position="201"/>
    </location>
</feature>
<feature type="transmembrane region" description="Helical" evidence="1">
    <location>
        <begin position="147"/>
        <end position="170"/>
    </location>
</feature>
<evidence type="ECO:0000256" key="1">
    <source>
        <dbReference type="SAM" id="Phobius"/>
    </source>
</evidence>
<keyword evidence="1" id="KW-0472">Membrane</keyword>
<keyword evidence="1" id="KW-0812">Transmembrane</keyword>
<protein>
    <recommendedName>
        <fullName evidence="2">DUF6534 domain-containing protein</fullName>
    </recommendedName>
</protein>
<organism evidence="3 4">
    <name type="scientific">Armillaria solidipes</name>
    <dbReference type="NCBI Taxonomy" id="1076256"/>
    <lineage>
        <taxon>Eukaryota</taxon>
        <taxon>Fungi</taxon>
        <taxon>Dikarya</taxon>
        <taxon>Basidiomycota</taxon>
        <taxon>Agaricomycotina</taxon>
        <taxon>Agaricomycetes</taxon>
        <taxon>Agaricomycetidae</taxon>
        <taxon>Agaricales</taxon>
        <taxon>Marasmiineae</taxon>
        <taxon>Physalacriaceae</taxon>
        <taxon>Armillaria</taxon>
    </lineage>
</organism>
<accession>A0A2H3C4Y0</accession>
<proteinExistence type="predicted"/>
<dbReference type="InterPro" id="IPR045339">
    <property type="entry name" value="DUF6534"/>
</dbReference>
<dbReference type="Pfam" id="PF20152">
    <property type="entry name" value="DUF6534"/>
    <property type="match status" value="1"/>
</dbReference>
<keyword evidence="1" id="KW-1133">Transmembrane helix</keyword>
<dbReference type="AlphaFoldDB" id="A0A2H3C4Y0"/>
<dbReference type="PANTHER" id="PTHR40465">
    <property type="entry name" value="CHROMOSOME 1, WHOLE GENOME SHOTGUN SEQUENCE"/>
    <property type="match status" value="1"/>
</dbReference>
<gene>
    <name evidence="3" type="ORF">ARMSODRAFT_26166</name>
</gene>
<evidence type="ECO:0000313" key="3">
    <source>
        <dbReference type="EMBL" id="PBK78139.1"/>
    </source>
</evidence>
<evidence type="ECO:0000313" key="4">
    <source>
        <dbReference type="Proteomes" id="UP000218334"/>
    </source>
</evidence>
<feature type="transmembrane region" description="Helical" evidence="1">
    <location>
        <begin position="105"/>
        <end position="127"/>
    </location>
</feature>
<dbReference type="Proteomes" id="UP000218334">
    <property type="component" value="Unassembled WGS sequence"/>
</dbReference>
<feature type="transmembrane region" description="Helical" evidence="1">
    <location>
        <begin position="176"/>
        <end position="197"/>
    </location>
</feature>
<sequence>MDTVHQGLVASGLYKMIRENTTASTDHIRLEYIIQILFTVLVAAPAQGFFAYRIWMFSNKSKSIITFLAPAILFQLIDGTIFMVINLPSTDKLQFTTSTSESIAVAYFIASAVVDLFIAITMCFFLWRRYLRIGIMMKGTRSMIHRLILFSINTGTWPAVIAIVTVVMLMAYPTNYLYVGLYFFLSPIYCNTVLASINVRPYIQSVNGDGHISMPKIHSIFHNFSQASHVVLEGNPGIWDSFSCERLSESSFQGTRNVQ</sequence>
<dbReference type="EMBL" id="KZ293415">
    <property type="protein sequence ID" value="PBK78139.1"/>
    <property type="molecule type" value="Genomic_DNA"/>
</dbReference>
<evidence type="ECO:0000259" key="2">
    <source>
        <dbReference type="Pfam" id="PF20152"/>
    </source>
</evidence>
<name>A0A2H3C4Y0_9AGAR</name>
<dbReference type="PANTHER" id="PTHR40465:SF1">
    <property type="entry name" value="DUF6534 DOMAIN-CONTAINING PROTEIN"/>
    <property type="match status" value="1"/>
</dbReference>
<reference evidence="4" key="1">
    <citation type="journal article" date="2017" name="Nat. Ecol. Evol.">
        <title>Genome expansion and lineage-specific genetic innovations in the forest pathogenic fungi Armillaria.</title>
        <authorList>
            <person name="Sipos G."/>
            <person name="Prasanna A.N."/>
            <person name="Walter M.C."/>
            <person name="O'Connor E."/>
            <person name="Balint B."/>
            <person name="Krizsan K."/>
            <person name="Kiss B."/>
            <person name="Hess J."/>
            <person name="Varga T."/>
            <person name="Slot J."/>
            <person name="Riley R."/>
            <person name="Boka B."/>
            <person name="Rigling D."/>
            <person name="Barry K."/>
            <person name="Lee J."/>
            <person name="Mihaltcheva S."/>
            <person name="LaButti K."/>
            <person name="Lipzen A."/>
            <person name="Waldron R."/>
            <person name="Moloney N.M."/>
            <person name="Sperisen C."/>
            <person name="Kredics L."/>
            <person name="Vagvoelgyi C."/>
            <person name="Patrignani A."/>
            <person name="Fitzpatrick D."/>
            <person name="Nagy I."/>
            <person name="Doyle S."/>
            <person name="Anderson J.B."/>
            <person name="Grigoriev I.V."/>
            <person name="Gueldener U."/>
            <person name="Muensterkoetter M."/>
            <person name="Nagy L.G."/>
        </authorList>
    </citation>
    <scope>NUCLEOTIDE SEQUENCE [LARGE SCALE GENOMIC DNA]</scope>
    <source>
        <strain evidence="4">28-4</strain>
    </source>
</reference>